<evidence type="ECO:0000313" key="2">
    <source>
        <dbReference type="Proteomes" id="UP001164929"/>
    </source>
</evidence>
<keyword evidence="2" id="KW-1185">Reference proteome</keyword>
<reference evidence="1 2" key="1">
    <citation type="journal article" date="2023" name="Mol. Ecol. Resour.">
        <title>Chromosome-level genome assembly of a triploid poplar Populus alba 'Berolinensis'.</title>
        <authorList>
            <person name="Chen S."/>
            <person name="Yu Y."/>
            <person name="Wang X."/>
            <person name="Wang S."/>
            <person name="Zhang T."/>
            <person name="Zhou Y."/>
            <person name="He R."/>
            <person name="Meng N."/>
            <person name="Wang Y."/>
            <person name="Liu W."/>
            <person name="Liu Z."/>
            <person name="Liu J."/>
            <person name="Guo Q."/>
            <person name="Huang H."/>
            <person name="Sederoff R.R."/>
            <person name="Wang G."/>
            <person name="Qu G."/>
            <person name="Chen S."/>
        </authorList>
    </citation>
    <scope>NUCLEOTIDE SEQUENCE [LARGE SCALE GENOMIC DNA]</scope>
    <source>
        <strain evidence="1">SC-2020</strain>
    </source>
</reference>
<organism evidence="1 2">
    <name type="scientific">Populus alba x Populus x berolinensis</name>
    <dbReference type="NCBI Taxonomy" id="444605"/>
    <lineage>
        <taxon>Eukaryota</taxon>
        <taxon>Viridiplantae</taxon>
        <taxon>Streptophyta</taxon>
        <taxon>Embryophyta</taxon>
        <taxon>Tracheophyta</taxon>
        <taxon>Spermatophyta</taxon>
        <taxon>Magnoliopsida</taxon>
        <taxon>eudicotyledons</taxon>
        <taxon>Gunneridae</taxon>
        <taxon>Pentapetalae</taxon>
        <taxon>rosids</taxon>
        <taxon>fabids</taxon>
        <taxon>Malpighiales</taxon>
        <taxon>Salicaceae</taxon>
        <taxon>Saliceae</taxon>
        <taxon>Populus</taxon>
    </lineage>
</organism>
<comment type="caution">
    <text evidence="1">The sequence shown here is derived from an EMBL/GenBank/DDBJ whole genome shotgun (WGS) entry which is preliminary data.</text>
</comment>
<proteinExistence type="predicted"/>
<accession>A0AAD6R1V0</accession>
<evidence type="ECO:0000313" key="1">
    <source>
        <dbReference type="EMBL" id="KAJ7000799.1"/>
    </source>
</evidence>
<sequence>MVLGLGYSPPNGTWKWQQRECFPPTTVLRTRLPNRDKESIIIINPIDERIHGISRLLQYHTKIQRNKAVFSDGAMSNLLCYGHGNYTEEDEFEGVGPADFDYLKKHVMQCYHKEDEEEISGDARNRSATKIKLNRGILEEDLKIELLRRLKSTTQADGDLGFSPGRVRWSQVVRVHMVASEENNGDDEMANGKLETSCQATGYQIETFLNET</sequence>
<gene>
    <name evidence="1" type="ORF">NC653_011300</name>
</gene>
<dbReference type="Proteomes" id="UP001164929">
    <property type="component" value="Chromosome 4"/>
</dbReference>
<dbReference type="EMBL" id="JAQIZT010000004">
    <property type="protein sequence ID" value="KAJ7000799.1"/>
    <property type="molecule type" value="Genomic_DNA"/>
</dbReference>
<name>A0AAD6R1V0_9ROSI</name>
<dbReference type="AlphaFoldDB" id="A0AAD6R1V0"/>
<protein>
    <submittedName>
        <fullName evidence="1">Uncharacterized protein</fullName>
    </submittedName>
</protein>